<feature type="signal peptide" evidence="3">
    <location>
        <begin position="1"/>
        <end position="20"/>
    </location>
</feature>
<evidence type="ECO:0000256" key="1">
    <source>
        <dbReference type="SAM" id="MobiDB-lite"/>
    </source>
</evidence>
<dbReference type="InterPro" id="IPR000922">
    <property type="entry name" value="Lectin_gal-bd_dom"/>
</dbReference>
<keyword evidence="2" id="KW-1133">Transmembrane helix</keyword>
<proteinExistence type="predicted"/>
<feature type="compositionally biased region" description="Polar residues" evidence="1">
    <location>
        <begin position="313"/>
        <end position="326"/>
    </location>
</feature>
<accession>A0ABM1MVV7</accession>
<organism evidence="5 6">
    <name type="scientific">Nicrophorus vespilloides</name>
    <name type="common">Boreal carrion beetle</name>
    <dbReference type="NCBI Taxonomy" id="110193"/>
    <lineage>
        <taxon>Eukaryota</taxon>
        <taxon>Metazoa</taxon>
        <taxon>Ecdysozoa</taxon>
        <taxon>Arthropoda</taxon>
        <taxon>Hexapoda</taxon>
        <taxon>Insecta</taxon>
        <taxon>Pterygota</taxon>
        <taxon>Neoptera</taxon>
        <taxon>Endopterygota</taxon>
        <taxon>Coleoptera</taxon>
        <taxon>Polyphaga</taxon>
        <taxon>Staphyliniformia</taxon>
        <taxon>Silphidae</taxon>
        <taxon>Nicrophorinae</taxon>
        <taxon>Nicrophorus</taxon>
    </lineage>
</organism>
<feature type="compositionally biased region" description="Acidic residues" evidence="1">
    <location>
        <begin position="272"/>
        <end position="292"/>
    </location>
</feature>
<feature type="transmembrane region" description="Helical" evidence="2">
    <location>
        <begin position="418"/>
        <end position="443"/>
    </location>
</feature>
<dbReference type="Proteomes" id="UP000695000">
    <property type="component" value="Unplaced"/>
</dbReference>
<protein>
    <submittedName>
        <fullName evidence="6">Protein eva-1 isoform X1</fullName>
    </submittedName>
</protein>
<evidence type="ECO:0000313" key="5">
    <source>
        <dbReference type="Proteomes" id="UP000695000"/>
    </source>
</evidence>
<feature type="chain" id="PRO_5046214311" evidence="3">
    <location>
        <begin position="21"/>
        <end position="538"/>
    </location>
</feature>
<keyword evidence="3" id="KW-0732">Signal</keyword>
<keyword evidence="2" id="KW-0472">Membrane</keyword>
<dbReference type="PROSITE" id="PS50228">
    <property type="entry name" value="SUEL_LECTIN"/>
    <property type="match status" value="2"/>
</dbReference>
<dbReference type="RefSeq" id="XP_017778707.1">
    <property type="nucleotide sequence ID" value="XM_017923218.1"/>
</dbReference>
<name>A0ABM1MVV7_NICVS</name>
<evidence type="ECO:0000256" key="2">
    <source>
        <dbReference type="SAM" id="Phobius"/>
    </source>
</evidence>
<dbReference type="CDD" id="cd22829">
    <property type="entry name" value="Gal_Rha_Lectin_EVA1_EVA1C_rpt2"/>
    <property type="match status" value="1"/>
</dbReference>
<dbReference type="Gene3D" id="2.60.120.740">
    <property type="match status" value="2"/>
</dbReference>
<dbReference type="CDD" id="cd22828">
    <property type="entry name" value="Gal_Rha_Lectin_EVA1_EVA1C_rpt1"/>
    <property type="match status" value="1"/>
</dbReference>
<evidence type="ECO:0000256" key="3">
    <source>
        <dbReference type="SAM" id="SignalP"/>
    </source>
</evidence>
<dbReference type="GeneID" id="108564240"/>
<feature type="domain" description="SUEL-type lectin" evidence="4">
    <location>
        <begin position="168"/>
        <end position="259"/>
    </location>
</feature>
<feature type="region of interest" description="Disordered" evidence="1">
    <location>
        <begin position="269"/>
        <end position="361"/>
    </location>
</feature>
<evidence type="ECO:0000259" key="4">
    <source>
        <dbReference type="PROSITE" id="PS50228"/>
    </source>
</evidence>
<dbReference type="PANTHER" id="PTHR46780">
    <property type="entry name" value="PROTEIN EVA-1"/>
    <property type="match status" value="1"/>
</dbReference>
<keyword evidence="5" id="KW-1185">Reference proteome</keyword>
<dbReference type="Pfam" id="PF02140">
    <property type="entry name" value="SUEL_Lectin"/>
    <property type="match status" value="2"/>
</dbReference>
<reference evidence="6" key="1">
    <citation type="submission" date="2025-08" db="UniProtKB">
        <authorList>
            <consortium name="RefSeq"/>
        </authorList>
    </citation>
    <scope>IDENTIFICATION</scope>
    <source>
        <tissue evidence="6">Whole Larva</tissue>
    </source>
</reference>
<evidence type="ECO:0000313" key="6">
    <source>
        <dbReference type="RefSeq" id="XP_017778707.1"/>
    </source>
</evidence>
<sequence>MGANVLVPLILVLICTIGFAQIVHRVDHFALLSGTLRTYQRAGCDDELVTLKCPPGTSISVQVAQYGKSASTKALCGHRSTPVAKNSHSFNISCLWPNSLQSKWEEVTQGSWGRYSLLQTVVEACQKKSQCKFQASPKTFGGDPCPGERKYVEVAYKCRPYEFRSKVACENERMQLKCNPNSRVAVYSASYGRTEYESFQCPQPQGVSEETCLVSYATETVMQICHGKRSCEMSADASTFGNPCRPQTRMYLKVVYACVPRKVLKEQYEGQLEPDELDTEYETNEEEDDFDNYDSGNEFIRESAASPPAPNVENGSNNLTKDNPTTAKIPPHSKSKDPDAAIPRKPYISTPRPRKFNPKTLNPFLQKTPKDMQADDINDPNCTVTVYTAPPEEGTKVIGFISEWINAYTFVSQNQERFYLYLILSIGGGVLLCLILVVTRLLIQRHRSKRAAKFHATNVAENTIPNGFSDDISEVDADIDLTTPLPVPTVAIHSPASVGSIGEVVRYPHVHSHTLRRAADNEIPRSLNTGSNSMYYYG</sequence>
<keyword evidence="2" id="KW-0812">Transmembrane</keyword>
<dbReference type="InterPro" id="IPR043159">
    <property type="entry name" value="Lectin_gal-bd_sf"/>
</dbReference>
<feature type="domain" description="SUEL-type lectin" evidence="4">
    <location>
        <begin position="43"/>
        <end position="159"/>
    </location>
</feature>
<gene>
    <name evidence="6" type="primary">LOC108564240</name>
</gene>